<comment type="caution">
    <text evidence="2">The sequence shown here is derived from an EMBL/GenBank/DDBJ whole genome shotgun (WGS) entry which is preliminary data.</text>
</comment>
<evidence type="ECO:0000313" key="2">
    <source>
        <dbReference type="EMBL" id="CAD6343225.1"/>
    </source>
</evidence>
<proteinExistence type="predicted"/>
<dbReference type="Proteomes" id="UP000604825">
    <property type="component" value="Unassembled WGS sequence"/>
</dbReference>
<dbReference type="AlphaFoldDB" id="A0A811SPQ2"/>
<dbReference type="EMBL" id="CAJGYO010000713">
    <property type="protein sequence ID" value="CAD6343225.1"/>
    <property type="molecule type" value="Genomic_DNA"/>
</dbReference>
<reference evidence="2" key="1">
    <citation type="submission" date="2020-10" db="EMBL/GenBank/DDBJ databases">
        <authorList>
            <person name="Han B."/>
            <person name="Lu T."/>
            <person name="Zhao Q."/>
            <person name="Huang X."/>
            <person name="Zhao Y."/>
        </authorList>
    </citation>
    <scope>NUCLEOTIDE SEQUENCE</scope>
</reference>
<protein>
    <recommendedName>
        <fullName evidence="4">Kinesin motor domain-containing protein</fullName>
    </recommendedName>
</protein>
<evidence type="ECO:0008006" key="4">
    <source>
        <dbReference type="Google" id="ProtNLM"/>
    </source>
</evidence>
<name>A0A811SPQ2_9POAL</name>
<keyword evidence="3" id="KW-1185">Reference proteome</keyword>
<sequence length="257" mass="28731">MSRCLRRCRRFHILRGILATLKSTSGCGSAAGGHHREDHSMADTAAPTDDEPSVKVVVRVRPMVSRPVDGKDLWFIHRTAPDSVTVRGGWRPQRQGLSAIICTAQEIQKKREEGRDSELEKTKITIASPIIWVLRRDLVGSVARPCLQLKLKKSSELAKPDKILAGVRIDPSSNTRSRMLTVRTLEVGIQLRYPKRESCFKPVTLFCGSREVIILLDSGKAVVNLLLSLLLLEKSKSCKLLLAELNLIAEFHIHQMN</sequence>
<evidence type="ECO:0000313" key="3">
    <source>
        <dbReference type="Proteomes" id="UP000604825"/>
    </source>
</evidence>
<feature type="region of interest" description="Disordered" evidence="1">
    <location>
        <begin position="26"/>
        <end position="50"/>
    </location>
</feature>
<accession>A0A811SPQ2</accession>
<gene>
    <name evidence="2" type="ORF">NCGR_LOCUS67323</name>
</gene>
<evidence type="ECO:0000256" key="1">
    <source>
        <dbReference type="SAM" id="MobiDB-lite"/>
    </source>
</evidence>
<organism evidence="2 3">
    <name type="scientific">Miscanthus lutarioriparius</name>
    <dbReference type="NCBI Taxonomy" id="422564"/>
    <lineage>
        <taxon>Eukaryota</taxon>
        <taxon>Viridiplantae</taxon>
        <taxon>Streptophyta</taxon>
        <taxon>Embryophyta</taxon>
        <taxon>Tracheophyta</taxon>
        <taxon>Spermatophyta</taxon>
        <taxon>Magnoliopsida</taxon>
        <taxon>Liliopsida</taxon>
        <taxon>Poales</taxon>
        <taxon>Poaceae</taxon>
        <taxon>PACMAD clade</taxon>
        <taxon>Panicoideae</taxon>
        <taxon>Andropogonodae</taxon>
        <taxon>Andropogoneae</taxon>
        <taxon>Saccharinae</taxon>
        <taxon>Miscanthus</taxon>
    </lineage>
</organism>